<reference evidence="10" key="3">
    <citation type="submission" date="2023-06" db="EMBL/GenBank/DDBJ databases">
        <authorList>
            <person name="Lucena T."/>
            <person name="Sun Q."/>
        </authorList>
    </citation>
    <scope>NUCLEOTIDE SEQUENCE</scope>
    <source>
        <strain evidence="10">CECT 8482</strain>
    </source>
</reference>
<keyword evidence="3" id="KW-1003">Cell membrane</keyword>
<sequence length="331" mass="34977">MKNATFFLGLTTSLFLAGGVMAQDSDALSIAMLIPGKIDDNGFMEAGYNGLLRIEKEFGAKIAYRDQVTPKPEELAEALRDLAKTGPDMVIAHGGQANQAAETVAAEFPEIPFVVVQGNVTGPNLSSYEVLQEDSAWLAGAMAGLMTKSGVVGHISGIRVPPGLKGRGGFYNGLMHTKPDATFLTTFAGNQDDVALAGRAAQAEIDGGADIIFTMLNAGRQGASDAMRAAKVRQIGNVIDWTTVDPEVYVASALADVSIPSVEAVRDLKDGNWKPETVKHIGLANAEAVSLSYAPDVPAEIKDQIAKLREQIISGEIKVETSYDGPEITVE</sequence>
<comment type="caution">
    <text evidence="10">The sequence shown here is derived from an EMBL/GenBank/DDBJ whole genome shotgun (WGS) entry which is preliminary data.</text>
</comment>
<dbReference type="Proteomes" id="UP001243846">
    <property type="component" value="Unassembled WGS sequence"/>
</dbReference>
<evidence type="ECO:0000313" key="9">
    <source>
        <dbReference type="EMBL" id="MDN3713590.1"/>
    </source>
</evidence>
<protein>
    <submittedName>
        <fullName evidence="10">BMP family protein</fullName>
    </submittedName>
</protein>
<evidence type="ECO:0000256" key="1">
    <source>
        <dbReference type="ARBA" id="ARBA00004193"/>
    </source>
</evidence>
<name>A0ABT8DDB9_9RHOB</name>
<keyword evidence="6" id="KW-0449">Lipoprotein</keyword>
<dbReference type="InterPro" id="IPR050957">
    <property type="entry name" value="BMP_lipoprotein"/>
</dbReference>
<evidence type="ECO:0000256" key="6">
    <source>
        <dbReference type="ARBA" id="ARBA00023288"/>
    </source>
</evidence>
<gene>
    <name evidence="9" type="ORF">QWZ10_20915</name>
    <name evidence="10" type="ORF">QWZ10_22500</name>
</gene>
<dbReference type="PANTHER" id="PTHR34296">
    <property type="entry name" value="TRANSCRIPTIONAL ACTIVATOR PROTEIN MED"/>
    <property type="match status" value="1"/>
</dbReference>
<proteinExistence type="inferred from homology"/>
<evidence type="ECO:0000256" key="7">
    <source>
        <dbReference type="SAM" id="SignalP"/>
    </source>
</evidence>
<reference evidence="10" key="1">
    <citation type="journal article" date="2014" name="Int. J. Syst. Evol. Microbiol.">
        <title>Complete genome of a new Firmicutes species belonging to the dominant human colonic microbiota ('Ruminococcus bicirculans') reveals two chromosomes and a selective capacity to utilize plant glucans.</title>
        <authorList>
            <consortium name="NISC Comparative Sequencing Program"/>
            <person name="Wegmann U."/>
            <person name="Louis P."/>
            <person name="Goesmann A."/>
            <person name="Henrissat B."/>
            <person name="Duncan S.H."/>
            <person name="Flint H.J."/>
        </authorList>
    </citation>
    <scope>NUCLEOTIDE SEQUENCE</scope>
    <source>
        <strain evidence="10">CECT 8482</strain>
    </source>
</reference>
<comment type="subcellular location">
    <subcellularLocation>
        <location evidence="1">Cell membrane</location>
        <topology evidence="1">Lipid-anchor</topology>
    </subcellularLocation>
</comment>
<reference evidence="11" key="2">
    <citation type="journal article" date="2019" name="Int. J. Syst. Evol. Microbiol.">
        <title>The Global Catalogue of Microorganisms (GCM) 10K type strain sequencing project: providing services to taxonomists for standard genome sequencing and annotation.</title>
        <authorList>
            <consortium name="The Broad Institute Genomics Platform"/>
            <consortium name="The Broad Institute Genome Sequencing Center for Infectious Disease"/>
            <person name="Wu L."/>
            <person name="Ma J."/>
        </authorList>
    </citation>
    <scope>NUCLEOTIDE SEQUENCE [LARGE SCALE GENOMIC DNA]</scope>
    <source>
        <strain evidence="11">CECT 8482</strain>
    </source>
</reference>
<dbReference type="Pfam" id="PF02608">
    <property type="entry name" value="Bmp"/>
    <property type="match status" value="1"/>
</dbReference>
<evidence type="ECO:0000256" key="5">
    <source>
        <dbReference type="ARBA" id="ARBA00023136"/>
    </source>
</evidence>
<accession>A0ABT8DDB9</accession>
<evidence type="ECO:0000256" key="4">
    <source>
        <dbReference type="ARBA" id="ARBA00022729"/>
    </source>
</evidence>
<evidence type="ECO:0000313" key="11">
    <source>
        <dbReference type="Proteomes" id="UP001243846"/>
    </source>
</evidence>
<dbReference type="SUPFAM" id="SSF53822">
    <property type="entry name" value="Periplasmic binding protein-like I"/>
    <property type="match status" value="1"/>
</dbReference>
<evidence type="ECO:0000313" key="10">
    <source>
        <dbReference type="EMBL" id="MDN3713843.1"/>
    </source>
</evidence>
<feature type="domain" description="ABC transporter substrate-binding protein PnrA-like" evidence="8">
    <location>
        <begin position="29"/>
        <end position="320"/>
    </location>
</feature>
<keyword evidence="4 7" id="KW-0732">Signal</keyword>
<evidence type="ECO:0000256" key="2">
    <source>
        <dbReference type="ARBA" id="ARBA00008610"/>
    </source>
</evidence>
<feature type="chain" id="PRO_5045032555" evidence="7">
    <location>
        <begin position="23"/>
        <end position="331"/>
    </location>
</feature>
<keyword evidence="11" id="KW-1185">Reference proteome</keyword>
<dbReference type="PANTHER" id="PTHR34296:SF2">
    <property type="entry name" value="ABC TRANSPORTER GUANOSINE-BINDING PROTEIN NUPN"/>
    <property type="match status" value="1"/>
</dbReference>
<dbReference type="EMBL" id="JAUFRC010000002">
    <property type="protein sequence ID" value="MDN3713843.1"/>
    <property type="molecule type" value="Genomic_DNA"/>
</dbReference>
<dbReference type="InterPro" id="IPR028082">
    <property type="entry name" value="Peripla_BP_I"/>
</dbReference>
<dbReference type="RefSeq" id="WP_377688224.1">
    <property type="nucleotide sequence ID" value="NZ_JBHMDZ010000048.1"/>
</dbReference>
<feature type="signal peptide" evidence="7">
    <location>
        <begin position="1"/>
        <end position="22"/>
    </location>
</feature>
<dbReference type="InterPro" id="IPR003760">
    <property type="entry name" value="PnrA-like"/>
</dbReference>
<organism evidence="10 11">
    <name type="scientific">Paracoccus cavernae</name>
    <dbReference type="NCBI Taxonomy" id="1571207"/>
    <lineage>
        <taxon>Bacteria</taxon>
        <taxon>Pseudomonadati</taxon>
        <taxon>Pseudomonadota</taxon>
        <taxon>Alphaproteobacteria</taxon>
        <taxon>Rhodobacterales</taxon>
        <taxon>Paracoccaceae</taxon>
        <taxon>Paracoccus</taxon>
    </lineage>
</organism>
<evidence type="ECO:0000259" key="8">
    <source>
        <dbReference type="Pfam" id="PF02608"/>
    </source>
</evidence>
<dbReference type="EMBL" id="JAUFRC010000002">
    <property type="protein sequence ID" value="MDN3713590.1"/>
    <property type="molecule type" value="Genomic_DNA"/>
</dbReference>
<keyword evidence="5" id="KW-0472">Membrane</keyword>
<evidence type="ECO:0000256" key="3">
    <source>
        <dbReference type="ARBA" id="ARBA00022475"/>
    </source>
</evidence>
<comment type="similarity">
    <text evidence="2">Belongs to the BMP lipoprotein family.</text>
</comment>
<dbReference type="CDD" id="cd06304">
    <property type="entry name" value="PBP1_BmpA_Med_PnrA-like"/>
    <property type="match status" value="1"/>
</dbReference>
<dbReference type="Gene3D" id="3.40.50.2300">
    <property type="match status" value="2"/>
</dbReference>